<dbReference type="Proteomes" id="UP000274225">
    <property type="component" value="Unassembled WGS sequence"/>
</dbReference>
<proteinExistence type="predicted"/>
<name>A0A2S8DBK7_SHIDY</name>
<dbReference type="AlphaFoldDB" id="A0A2S8DBK7"/>
<dbReference type="EMBL" id="UYIT01000009">
    <property type="protein sequence ID" value="VDG95019.1"/>
    <property type="molecule type" value="Genomic_DNA"/>
</dbReference>
<evidence type="ECO:0000256" key="5">
    <source>
        <dbReference type="ARBA" id="ARBA00022777"/>
    </source>
</evidence>
<dbReference type="SUPFAM" id="SSF82549">
    <property type="entry name" value="DAK1/DegV-like"/>
    <property type="match status" value="1"/>
</dbReference>
<dbReference type="InterPro" id="IPR012736">
    <property type="entry name" value="DhaK_1"/>
</dbReference>
<comment type="pathway">
    <text evidence="2">Polyol metabolism; glycerol degradation.</text>
</comment>
<evidence type="ECO:0000313" key="9">
    <source>
        <dbReference type="EMBL" id="VDG95019.1"/>
    </source>
</evidence>
<reference evidence="9 11" key="2">
    <citation type="submission" date="2018-11" db="EMBL/GenBank/DDBJ databases">
        <authorList>
            <consortium name="Pathogen Informatics"/>
        </authorList>
    </citation>
    <scope>NUCLEOTIDE SEQUENCE [LARGE SCALE GENOMIC DNA]</scope>
    <source>
        <strain evidence="9 11">NCTC11868</strain>
    </source>
</reference>
<reference evidence="8 10" key="1">
    <citation type="submission" date="2018-02" db="EMBL/GenBank/DDBJ databases">
        <title>Distribution and characterization of Shiga toxin converting temperate phage carried by Shigella flexneri in Hispaniola.</title>
        <authorList>
            <person name="Fogolari M."/>
            <person name="Mavian C."/>
            <person name="Angeletti S."/>
            <person name="Salemi M."/>
            <person name="Lampel K.A."/>
            <person name="Maurelli A.T."/>
        </authorList>
    </citation>
    <scope>NUCLEOTIDE SEQUENCE [LARGE SCALE GENOMIC DNA]</scope>
    <source>
        <strain evidence="8 10">BS979</strain>
    </source>
</reference>
<sequence>MKKLINDVQDVLDEQLAGLAKAHPSLTLHQDPVYVTRADAPVAGKVALLSGGGSGHEPMHCGYIGQGMLSGACPGEIFTSPTPDKIFECAMQVDGGEGVLLIIKNYTGDILNFETATELLHDSGVKVTTVVIDDDVAVKDSLYTAGRRGVANTVLIEKLVGAAAERGDSLDACAELGRKLNNQGHSIGIALGACTVPAAGKPSFTLADNEMEFGVGIHGEPGIDRRSFSSLDQTVDEMFDTLLGNGSYHRTLRFWDYQQGSWQEEQQTKQPLQSGDRVIALVNNLGATPLSELYGVYNRLTTRCQQAGLTIERNLIGAYCTSLDMTGFSITLLKVDDETLALWDAPVHTPALNWGKLGESNVTEQNSNC</sequence>
<dbReference type="GO" id="GO:0004371">
    <property type="term" value="F:glycerone kinase activity"/>
    <property type="evidence" value="ECO:0007669"/>
    <property type="project" value="InterPro"/>
</dbReference>
<evidence type="ECO:0000256" key="2">
    <source>
        <dbReference type="ARBA" id="ARBA00004745"/>
    </source>
</evidence>
<dbReference type="GO" id="GO:0005829">
    <property type="term" value="C:cytosol"/>
    <property type="evidence" value="ECO:0007669"/>
    <property type="project" value="TreeGrafter"/>
</dbReference>
<dbReference type="GO" id="GO:0019563">
    <property type="term" value="P:glycerol catabolic process"/>
    <property type="evidence" value="ECO:0007669"/>
    <property type="project" value="TreeGrafter"/>
</dbReference>
<dbReference type="EMBL" id="PUGT01000189">
    <property type="protein sequence ID" value="PQN07011.1"/>
    <property type="molecule type" value="Genomic_DNA"/>
</dbReference>
<evidence type="ECO:0000256" key="6">
    <source>
        <dbReference type="ARBA" id="ARBA00022798"/>
    </source>
</evidence>
<evidence type="ECO:0000259" key="7">
    <source>
        <dbReference type="PROSITE" id="PS51481"/>
    </source>
</evidence>
<evidence type="ECO:0000313" key="8">
    <source>
        <dbReference type="EMBL" id="PQN07011.1"/>
    </source>
</evidence>
<dbReference type="PANTHER" id="PTHR28629">
    <property type="entry name" value="TRIOKINASE/FMN CYCLASE"/>
    <property type="match status" value="1"/>
</dbReference>
<evidence type="ECO:0000256" key="3">
    <source>
        <dbReference type="ARBA" id="ARBA00012095"/>
    </source>
</evidence>
<dbReference type="FunFam" id="3.40.50.10440:FF:000001">
    <property type="entry name" value="Dihydroxyacetone kinase, DhaK subunit"/>
    <property type="match status" value="1"/>
</dbReference>
<accession>A0A2S8DBK7</accession>
<dbReference type="Proteomes" id="UP000238186">
    <property type="component" value="Unassembled WGS sequence"/>
</dbReference>
<dbReference type="GO" id="GO:0047324">
    <property type="term" value="F:phosphoenolpyruvate-glycerone phosphotransferase activity"/>
    <property type="evidence" value="ECO:0007669"/>
    <property type="project" value="UniProtKB-EC"/>
</dbReference>
<dbReference type="InterPro" id="IPR004006">
    <property type="entry name" value="DhaK_dom"/>
</dbReference>
<comment type="catalytic activity">
    <reaction evidence="1">
        <text>dihydroxyacetone + phosphoenolpyruvate = dihydroxyacetone phosphate + pyruvate</text>
        <dbReference type="Rhea" id="RHEA:18381"/>
        <dbReference type="ChEBI" id="CHEBI:15361"/>
        <dbReference type="ChEBI" id="CHEBI:16016"/>
        <dbReference type="ChEBI" id="CHEBI:57642"/>
        <dbReference type="ChEBI" id="CHEBI:58702"/>
        <dbReference type="EC" id="2.7.1.121"/>
    </reaction>
</comment>
<dbReference type="Gene3D" id="3.40.50.10440">
    <property type="entry name" value="Dihydroxyacetone kinase, domain 1"/>
    <property type="match status" value="1"/>
</dbReference>
<dbReference type="RefSeq" id="WP_000733719.1">
    <property type="nucleotide sequence ID" value="NZ_CP026805.1"/>
</dbReference>
<dbReference type="Pfam" id="PF02733">
    <property type="entry name" value="Dak1"/>
    <property type="match status" value="1"/>
</dbReference>
<keyword evidence="6" id="KW-0319">Glycerol metabolism</keyword>
<evidence type="ECO:0000256" key="4">
    <source>
        <dbReference type="ARBA" id="ARBA00022679"/>
    </source>
</evidence>
<keyword evidence="5 8" id="KW-0418">Kinase</keyword>
<evidence type="ECO:0000313" key="11">
    <source>
        <dbReference type="Proteomes" id="UP000274225"/>
    </source>
</evidence>
<evidence type="ECO:0000256" key="1">
    <source>
        <dbReference type="ARBA" id="ARBA00001113"/>
    </source>
</evidence>
<protein>
    <recommendedName>
        <fullName evidence="3">phosphoenolpyruvate--glycerone phosphotransferase</fullName>
        <ecNumber evidence="3">2.7.1.121</ecNumber>
    </recommendedName>
</protein>
<dbReference type="Gene3D" id="3.30.1180.20">
    <property type="entry name" value="Dihydroxyacetone kinase, domain 2"/>
    <property type="match status" value="1"/>
</dbReference>
<evidence type="ECO:0000313" key="10">
    <source>
        <dbReference type="Proteomes" id="UP000238186"/>
    </source>
</evidence>
<dbReference type="InterPro" id="IPR050861">
    <property type="entry name" value="Dihydroxyacetone_Kinase"/>
</dbReference>
<dbReference type="PANTHER" id="PTHR28629:SF4">
    <property type="entry name" value="TRIOKINASE_FMN CYCLASE"/>
    <property type="match status" value="1"/>
</dbReference>
<dbReference type="FunFam" id="3.30.1180.20:FF:000002">
    <property type="entry name" value="Dihydroxyacetone kinase subunit DhaK"/>
    <property type="match status" value="1"/>
</dbReference>
<gene>
    <name evidence="9" type="primary">dhaK</name>
    <name evidence="8" type="ORF">C5K18_12780</name>
    <name evidence="9" type="ORF">NCTC11868_04652</name>
</gene>
<organism evidence="8 10">
    <name type="scientific">Shigella dysenteriae</name>
    <dbReference type="NCBI Taxonomy" id="622"/>
    <lineage>
        <taxon>Bacteria</taxon>
        <taxon>Pseudomonadati</taxon>
        <taxon>Pseudomonadota</taxon>
        <taxon>Gammaproteobacteria</taxon>
        <taxon>Enterobacterales</taxon>
        <taxon>Enterobacteriaceae</taxon>
        <taxon>Shigella</taxon>
    </lineage>
</organism>
<dbReference type="EC" id="2.7.1.121" evidence="3"/>
<keyword evidence="4 9" id="KW-0808">Transferase</keyword>
<feature type="domain" description="DhaK" evidence="7">
    <location>
        <begin position="7"/>
        <end position="352"/>
    </location>
</feature>
<dbReference type="PROSITE" id="PS51481">
    <property type="entry name" value="DHAK"/>
    <property type="match status" value="1"/>
</dbReference>
<dbReference type="NCBIfam" id="TIGR02363">
    <property type="entry name" value="dhaK1"/>
    <property type="match status" value="1"/>
</dbReference>